<gene>
    <name evidence="1" type="ORF">CEXT_419911</name>
</gene>
<reference evidence="1 2" key="1">
    <citation type="submission" date="2021-06" db="EMBL/GenBank/DDBJ databases">
        <title>Caerostris extrusa draft genome.</title>
        <authorList>
            <person name="Kono N."/>
            <person name="Arakawa K."/>
        </authorList>
    </citation>
    <scope>NUCLEOTIDE SEQUENCE [LARGE SCALE GENOMIC DNA]</scope>
</reference>
<dbReference type="Proteomes" id="UP001054945">
    <property type="component" value="Unassembled WGS sequence"/>
</dbReference>
<evidence type="ECO:0008006" key="3">
    <source>
        <dbReference type="Google" id="ProtNLM"/>
    </source>
</evidence>
<evidence type="ECO:0000313" key="1">
    <source>
        <dbReference type="EMBL" id="GIY33163.1"/>
    </source>
</evidence>
<name>A0AAV4SFI6_CAEEX</name>
<sequence length="82" mass="9311">MGDRESSESSILPKDFGAEFWGKRTSHLGISSSILDFFLSTFSLSLSLERKEENEKKSSEEWKDSVFSVTYREPVVEDTEGP</sequence>
<dbReference type="AlphaFoldDB" id="A0AAV4SFI6"/>
<keyword evidence="2" id="KW-1185">Reference proteome</keyword>
<organism evidence="1 2">
    <name type="scientific">Caerostris extrusa</name>
    <name type="common">Bark spider</name>
    <name type="synonym">Caerostris bankana</name>
    <dbReference type="NCBI Taxonomy" id="172846"/>
    <lineage>
        <taxon>Eukaryota</taxon>
        <taxon>Metazoa</taxon>
        <taxon>Ecdysozoa</taxon>
        <taxon>Arthropoda</taxon>
        <taxon>Chelicerata</taxon>
        <taxon>Arachnida</taxon>
        <taxon>Araneae</taxon>
        <taxon>Araneomorphae</taxon>
        <taxon>Entelegynae</taxon>
        <taxon>Araneoidea</taxon>
        <taxon>Araneidae</taxon>
        <taxon>Caerostris</taxon>
    </lineage>
</organism>
<accession>A0AAV4SFI6</accession>
<dbReference type="EMBL" id="BPLR01009599">
    <property type="protein sequence ID" value="GIY33163.1"/>
    <property type="molecule type" value="Genomic_DNA"/>
</dbReference>
<evidence type="ECO:0000313" key="2">
    <source>
        <dbReference type="Proteomes" id="UP001054945"/>
    </source>
</evidence>
<proteinExistence type="predicted"/>
<protein>
    <recommendedName>
        <fullName evidence="3">Acetyl-CoA carboxylase beta subunit</fullName>
    </recommendedName>
</protein>
<comment type="caution">
    <text evidence="1">The sequence shown here is derived from an EMBL/GenBank/DDBJ whole genome shotgun (WGS) entry which is preliminary data.</text>
</comment>